<dbReference type="InterPro" id="IPR006910">
    <property type="entry name" value="Rad21_Rec8_N"/>
</dbReference>
<reference evidence="5 6" key="1">
    <citation type="journal article" date="2022" name="bioRxiv">
        <title>Genomics of Preaxostyla Flagellates Illuminates Evolutionary Transitions and the Path Towards Mitochondrial Loss.</title>
        <authorList>
            <person name="Novak L.V.F."/>
            <person name="Treitli S.C."/>
            <person name="Pyrih J."/>
            <person name="Halakuc P."/>
            <person name="Pipaliya S.V."/>
            <person name="Vacek V."/>
            <person name="Brzon O."/>
            <person name="Soukal P."/>
            <person name="Eme L."/>
            <person name="Dacks J.B."/>
            <person name="Karnkowska A."/>
            <person name="Elias M."/>
            <person name="Hampl V."/>
        </authorList>
    </citation>
    <scope>NUCLEOTIDE SEQUENCE [LARGE SCALE GENOMIC DNA]</scope>
    <source>
        <strain evidence="5">NAU3</strain>
        <tissue evidence="5">Gut</tissue>
    </source>
</reference>
<keyword evidence="2" id="KW-0539">Nucleus</keyword>
<evidence type="ECO:0000313" key="6">
    <source>
        <dbReference type="Proteomes" id="UP001281761"/>
    </source>
</evidence>
<dbReference type="Proteomes" id="UP001281761">
    <property type="component" value="Unassembled WGS sequence"/>
</dbReference>
<dbReference type="InterPro" id="IPR039781">
    <property type="entry name" value="Rad21/Rec8-like"/>
</dbReference>
<evidence type="ECO:0000256" key="2">
    <source>
        <dbReference type="ARBA" id="ARBA00023242"/>
    </source>
</evidence>
<dbReference type="EMBL" id="JARBJD010000082">
    <property type="protein sequence ID" value="KAK2954086.1"/>
    <property type="molecule type" value="Genomic_DNA"/>
</dbReference>
<name>A0ABQ9XST8_9EUKA</name>
<proteinExistence type="predicted"/>
<sequence>MALFSRYLSKHGPLGQVWIAANNDLNLTKREILEINIPAAVKIIKEGIPTEGNTKKKMPLPLKYLADDINEFQSRLDTTIHTSNIDLPPDRRTAPLSQITHPDKTLNMSTHRDPTLNIIGYPHPSFLLPDPTLTDPESLRSSLSPFTLPLNMLRIPMMEGSEFRDSNYFTRAADDLMNGIPTVFVTPTNDPEEIRCLIEYAHQQEDFYSFMHSTEFYNQRPSEYNHPDSSSLAFQPTTTPEMQEGFEYHEPQAQEESNMIPMFLKDDVTENPSAPKKKKRKRSSHWNKSESSEKGGAIIDTVITLSDQQLSDNLDDTRDIVRQMEANPKIFTSLNNWLDDEFFVPPVEQALDDYDAGLPFDPEEYLESMKSNNTITYNLLRSTHIERSSPQTVHTDSEDALAIASLLTFVHDGYAKSRQDAPYAPIFEEKTDQFDEVEYEKKSTETDILPLEKNQ</sequence>
<dbReference type="PANTHER" id="PTHR12585:SF69">
    <property type="entry name" value="FI11703P"/>
    <property type="match status" value="1"/>
</dbReference>
<organism evidence="5 6">
    <name type="scientific">Blattamonas nauphoetae</name>
    <dbReference type="NCBI Taxonomy" id="2049346"/>
    <lineage>
        <taxon>Eukaryota</taxon>
        <taxon>Metamonada</taxon>
        <taxon>Preaxostyla</taxon>
        <taxon>Oxymonadida</taxon>
        <taxon>Blattamonas</taxon>
    </lineage>
</organism>
<accession>A0ABQ9XST8</accession>
<evidence type="ECO:0000256" key="1">
    <source>
        <dbReference type="ARBA" id="ARBA00004123"/>
    </source>
</evidence>
<gene>
    <name evidence="5" type="ORF">BLNAU_10903</name>
</gene>
<dbReference type="PANTHER" id="PTHR12585">
    <property type="entry name" value="SCC1 / RAD21 FAMILY MEMBER"/>
    <property type="match status" value="1"/>
</dbReference>
<evidence type="ECO:0000313" key="5">
    <source>
        <dbReference type="EMBL" id="KAK2954086.1"/>
    </source>
</evidence>
<keyword evidence="6" id="KW-1185">Reference proteome</keyword>
<feature type="region of interest" description="Disordered" evidence="3">
    <location>
        <begin position="267"/>
        <end position="293"/>
    </location>
</feature>
<evidence type="ECO:0000259" key="4">
    <source>
        <dbReference type="Pfam" id="PF04825"/>
    </source>
</evidence>
<comment type="subcellular location">
    <subcellularLocation>
        <location evidence="1">Nucleus</location>
    </subcellularLocation>
</comment>
<comment type="caution">
    <text evidence="5">The sequence shown here is derived from an EMBL/GenBank/DDBJ whole genome shotgun (WGS) entry which is preliminary data.</text>
</comment>
<feature type="domain" description="Rad21/Rec8-like protein N-terminal" evidence="4">
    <location>
        <begin position="3"/>
        <end position="46"/>
    </location>
</feature>
<dbReference type="Pfam" id="PF04825">
    <property type="entry name" value="Rad21_Rec8_N"/>
    <property type="match status" value="1"/>
</dbReference>
<evidence type="ECO:0000256" key="3">
    <source>
        <dbReference type="SAM" id="MobiDB-lite"/>
    </source>
</evidence>
<feature type="compositionally biased region" description="Basic residues" evidence="3">
    <location>
        <begin position="275"/>
        <end position="285"/>
    </location>
</feature>
<protein>
    <recommendedName>
        <fullName evidence="4">Rad21/Rec8-like protein N-terminal domain-containing protein</fullName>
    </recommendedName>
</protein>